<evidence type="ECO:0000256" key="8">
    <source>
        <dbReference type="ARBA" id="ARBA00022837"/>
    </source>
</evidence>
<organism evidence="15 16">
    <name type="scientific">Fusibacter tunisiensis</name>
    <dbReference type="NCBI Taxonomy" id="1008308"/>
    <lineage>
        <taxon>Bacteria</taxon>
        <taxon>Bacillati</taxon>
        <taxon>Bacillota</taxon>
        <taxon>Clostridia</taxon>
        <taxon>Eubacteriales</taxon>
        <taxon>Eubacteriales Family XII. Incertae Sedis</taxon>
        <taxon>Fusibacter</taxon>
    </lineage>
</organism>
<feature type="chain" id="PRO_5045913099" description="Alpha-amylase" evidence="13">
    <location>
        <begin position="25"/>
        <end position="463"/>
    </location>
</feature>
<evidence type="ECO:0000256" key="13">
    <source>
        <dbReference type="SAM" id="SignalP"/>
    </source>
</evidence>
<dbReference type="InterPro" id="IPR006046">
    <property type="entry name" value="Alpha_amylase"/>
</dbReference>
<dbReference type="InterPro" id="IPR006047">
    <property type="entry name" value="GH13_cat_dom"/>
</dbReference>
<dbReference type="PIRSF" id="PIRSF001024">
    <property type="entry name" value="Alph-amyl_fung"/>
    <property type="match status" value="1"/>
</dbReference>
<comment type="similarity">
    <text evidence="3 11">Belongs to the glycosyl hydrolase 13 family.</text>
</comment>
<feature type="domain" description="Glycosyl hydrolase family 13 catalytic" evidence="14">
    <location>
        <begin position="36"/>
        <end position="381"/>
    </location>
</feature>
<evidence type="ECO:0000256" key="2">
    <source>
        <dbReference type="ARBA" id="ARBA00001913"/>
    </source>
</evidence>
<keyword evidence="6 13" id="KW-0732">Signal</keyword>
<keyword evidence="16" id="KW-1185">Reference proteome</keyword>
<evidence type="ECO:0000256" key="9">
    <source>
        <dbReference type="ARBA" id="ARBA00023277"/>
    </source>
</evidence>
<evidence type="ECO:0000256" key="4">
    <source>
        <dbReference type="ARBA" id="ARBA00012595"/>
    </source>
</evidence>
<dbReference type="Gene3D" id="3.20.20.80">
    <property type="entry name" value="Glycosidases"/>
    <property type="match status" value="1"/>
</dbReference>
<dbReference type="InterPro" id="IPR013780">
    <property type="entry name" value="Glyco_hydro_b"/>
</dbReference>
<evidence type="ECO:0000256" key="6">
    <source>
        <dbReference type="ARBA" id="ARBA00022729"/>
    </source>
</evidence>
<dbReference type="EC" id="3.2.1.1" evidence="4 12"/>
<protein>
    <recommendedName>
        <fullName evidence="4 12">Alpha-amylase</fullName>
        <ecNumber evidence="4 12">3.2.1.1</ecNumber>
    </recommendedName>
</protein>
<reference evidence="15 16" key="1">
    <citation type="submission" date="2021-01" db="EMBL/GenBank/DDBJ databases">
        <title>Genomic Encyclopedia of Type Strains, Phase IV (KMG-IV): sequencing the most valuable type-strain genomes for metagenomic binning, comparative biology and taxonomic classification.</title>
        <authorList>
            <person name="Goeker M."/>
        </authorList>
    </citation>
    <scope>NUCLEOTIDE SEQUENCE [LARGE SCALE GENOMIC DNA]</scope>
    <source>
        <strain evidence="15 16">DSM 24436</strain>
    </source>
</reference>
<dbReference type="GO" id="GO:0004556">
    <property type="term" value="F:alpha-amylase activity"/>
    <property type="evidence" value="ECO:0007669"/>
    <property type="project" value="UniProtKB-EC"/>
</dbReference>
<dbReference type="InterPro" id="IPR013777">
    <property type="entry name" value="A-amylase-like"/>
</dbReference>
<evidence type="ECO:0000256" key="11">
    <source>
        <dbReference type="RuleBase" id="RU003615"/>
    </source>
</evidence>
<keyword evidence="8" id="KW-0106">Calcium</keyword>
<keyword evidence="10 12" id="KW-0326">Glycosidase</keyword>
<feature type="signal peptide" evidence="13">
    <location>
        <begin position="1"/>
        <end position="24"/>
    </location>
</feature>
<name>A0ABS2MT04_9FIRM</name>
<dbReference type="PROSITE" id="PS51257">
    <property type="entry name" value="PROKAR_LIPOPROTEIN"/>
    <property type="match status" value="1"/>
</dbReference>
<evidence type="ECO:0000256" key="3">
    <source>
        <dbReference type="ARBA" id="ARBA00008061"/>
    </source>
</evidence>
<evidence type="ECO:0000256" key="12">
    <source>
        <dbReference type="RuleBase" id="RU361134"/>
    </source>
</evidence>
<comment type="cofactor">
    <cofactor evidence="2">
        <name>Ca(2+)</name>
        <dbReference type="ChEBI" id="CHEBI:29108"/>
    </cofactor>
</comment>
<dbReference type="Pfam" id="PF00128">
    <property type="entry name" value="Alpha-amylase"/>
    <property type="match status" value="1"/>
</dbReference>
<sequence length="463" mass="53431">MKRITIALISILILLSGCTQTTPAEKGITEDDRIYFILVDRFMDASPNSLSDVNPHDPKAFQGGDLEGIVQRLDYIKSLGMTAIWITPIMQNGPGGYHGYWIHDFYAVDPHFGDLETFKRLVTEAHKRDIKVILDYIVNHTGYDAPWLTDSEKKDWFNPNRTIENWRDPEDVELGWLAGLPDLDQTNPEVAQYFIDNALWWIDETGIDGFRLDTVRHVPKSYWVQFTNAIKAEYPDFFFLGEVWDENTRNLEAYRRSGMDSVTNYSLYAGLQNAFNPLPNMFSLVNAFSKEETFESAASNALFIDNHDNPRYVSLFPKNGEAHMKQALTFMYTYPNIPVLYYGTEIAMTGGADPDNRKFMDWEATESHEFPDYIRLLTEIRKTYVDTFSVIDFEKDHILYEIQKEGQRMLVLINASSKPKTISFDHEASRLLNYTSKVSHPDFSDGHFESQLEAFEILFLVVE</sequence>
<evidence type="ECO:0000259" key="14">
    <source>
        <dbReference type="SMART" id="SM00642"/>
    </source>
</evidence>
<dbReference type="RefSeq" id="WP_204664967.1">
    <property type="nucleotide sequence ID" value="NZ_JAFBDT010000021.1"/>
</dbReference>
<evidence type="ECO:0000256" key="7">
    <source>
        <dbReference type="ARBA" id="ARBA00022801"/>
    </source>
</evidence>
<dbReference type="PRINTS" id="PR00110">
    <property type="entry name" value="ALPHAAMYLASE"/>
</dbReference>
<comment type="catalytic activity">
    <reaction evidence="1 12">
        <text>Endohydrolysis of (1-&gt;4)-alpha-D-glucosidic linkages in polysaccharides containing three or more (1-&gt;4)-alpha-linked D-glucose units.</text>
        <dbReference type="EC" id="3.2.1.1"/>
    </reaction>
</comment>
<accession>A0ABS2MT04</accession>
<evidence type="ECO:0000256" key="5">
    <source>
        <dbReference type="ARBA" id="ARBA00022723"/>
    </source>
</evidence>
<comment type="caution">
    <text evidence="15">The sequence shown here is derived from an EMBL/GenBank/DDBJ whole genome shotgun (WGS) entry which is preliminary data.</text>
</comment>
<dbReference type="PANTHER" id="PTHR10357">
    <property type="entry name" value="ALPHA-AMYLASE FAMILY MEMBER"/>
    <property type="match status" value="1"/>
</dbReference>
<dbReference type="Proteomes" id="UP000767854">
    <property type="component" value="Unassembled WGS sequence"/>
</dbReference>
<dbReference type="EMBL" id="JAFBDT010000021">
    <property type="protein sequence ID" value="MBM7562537.1"/>
    <property type="molecule type" value="Genomic_DNA"/>
</dbReference>
<keyword evidence="9 12" id="KW-0119">Carbohydrate metabolism</keyword>
<dbReference type="Gene3D" id="2.60.40.1180">
    <property type="entry name" value="Golgi alpha-mannosidase II"/>
    <property type="match status" value="1"/>
</dbReference>
<keyword evidence="5" id="KW-0479">Metal-binding</keyword>
<dbReference type="InterPro" id="IPR017853">
    <property type="entry name" value="GH"/>
</dbReference>
<dbReference type="SUPFAM" id="SSF51445">
    <property type="entry name" value="(Trans)glycosidases"/>
    <property type="match status" value="1"/>
</dbReference>
<evidence type="ECO:0000256" key="1">
    <source>
        <dbReference type="ARBA" id="ARBA00000548"/>
    </source>
</evidence>
<evidence type="ECO:0000256" key="10">
    <source>
        <dbReference type="ARBA" id="ARBA00023295"/>
    </source>
</evidence>
<gene>
    <name evidence="15" type="ORF">JOC49_002098</name>
</gene>
<evidence type="ECO:0000313" key="15">
    <source>
        <dbReference type="EMBL" id="MBM7562537.1"/>
    </source>
</evidence>
<evidence type="ECO:0000313" key="16">
    <source>
        <dbReference type="Proteomes" id="UP000767854"/>
    </source>
</evidence>
<dbReference type="PANTHER" id="PTHR10357:SF215">
    <property type="entry name" value="ALPHA-AMYLASE 1"/>
    <property type="match status" value="1"/>
</dbReference>
<dbReference type="SMART" id="SM00642">
    <property type="entry name" value="Aamy"/>
    <property type="match status" value="1"/>
</dbReference>
<proteinExistence type="inferred from homology"/>
<keyword evidence="7 12" id="KW-0378">Hydrolase</keyword>